<proteinExistence type="predicted"/>
<dbReference type="PANTHER" id="PTHR43628:SF1">
    <property type="entry name" value="CHITIN SYNTHASE REGULATORY FACTOR 2-RELATED"/>
    <property type="match status" value="1"/>
</dbReference>
<dbReference type="Gene3D" id="1.25.40.10">
    <property type="entry name" value="Tetratricopeptide repeat domain"/>
    <property type="match status" value="1"/>
</dbReference>
<dbReference type="Pfam" id="PF08238">
    <property type="entry name" value="Sel1"/>
    <property type="match status" value="4"/>
</dbReference>
<dbReference type="InterPro" id="IPR006597">
    <property type="entry name" value="Sel1-like"/>
</dbReference>
<evidence type="ECO:0000313" key="3">
    <source>
        <dbReference type="Proteomes" id="UP000235616"/>
    </source>
</evidence>
<evidence type="ECO:0008006" key="4">
    <source>
        <dbReference type="Google" id="ProtNLM"/>
    </source>
</evidence>
<evidence type="ECO:0000256" key="1">
    <source>
        <dbReference type="SAM" id="SignalP"/>
    </source>
</evidence>
<organism evidence="2 3">
    <name type="scientific">Trinickia dabaoshanensis</name>
    <dbReference type="NCBI Taxonomy" id="564714"/>
    <lineage>
        <taxon>Bacteria</taxon>
        <taxon>Pseudomonadati</taxon>
        <taxon>Pseudomonadota</taxon>
        <taxon>Betaproteobacteria</taxon>
        <taxon>Burkholderiales</taxon>
        <taxon>Burkholderiaceae</taxon>
        <taxon>Trinickia</taxon>
    </lineage>
</organism>
<protein>
    <recommendedName>
        <fullName evidence="4">Sel1 repeat family protein</fullName>
    </recommendedName>
</protein>
<dbReference type="PANTHER" id="PTHR43628">
    <property type="entry name" value="ACTIVATOR OF C KINASE PROTEIN 1-RELATED"/>
    <property type="match status" value="1"/>
</dbReference>
<feature type="chain" id="PRO_5014983279" description="Sel1 repeat family protein" evidence="1">
    <location>
        <begin position="42"/>
        <end position="270"/>
    </location>
</feature>
<comment type="caution">
    <text evidence="2">The sequence shown here is derived from an EMBL/GenBank/DDBJ whole genome shotgun (WGS) entry which is preliminary data.</text>
</comment>
<dbReference type="InterPro" id="IPR011990">
    <property type="entry name" value="TPR-like_helical_dom_sf"/>
</dbReference>
<accession>A0A2N7VBR1</accession>
<dbReference type="Proteomes" id="UP000235616">
    <property type="component" value="Unassembled WGS sequence"/>
</dbReference>
<gene>
    <name evidence="2" type="ORF">C0Z18_31295</name>
</gene>
<name>A0A2N7VBR1_9BURK</name>
<dbReference type="EMBL" id="PNYA01000044">
    <property type="protein sequence ID" value="PMS14524.1"/>
    <property type="molecule type" value="Genomic_DNA"/>
</dbReference>
<reference evidence="2 3" key="1">
    <citation type="submission" date="2018-01" db="EMBL/GenBank/DDBJ databases">
        <title>Whole genome analyses suggest that Burkholderia sensu lato contains two further novel genera in the rhizoxinica-symbiotica group Mycetohabitans gen. nov., and Trinickia gen. nov.: implications for the evolution of diazotrophy and nodulation in the Burkholderiaceae.</title>
        <authorList>
            <person name="Estrada-de los Santos P."/>
            <person name="Palmer M."/>
            <person name="Chavez-Ramirez B."/>
            <person name="Beukes C."/>
            <person name="Steenkamp E.T."/>
            <person name="Hirsch A.M."/>
            <person name="Manyaka P."/>
            <person name="Maluk M."/>
            <person name="Lafos M."/>
            <person name="Crook M."/>
            <person name="Gross E."/>
            <person name="Simon M.F."/>
            <person name="Bueno dos Reis Junior F."/>
            <person name="Poole P.S."/>
            <person name="Venter S.N."/>
            <person name="James E.K."/>
        </authorList>
    </citation>
    <scope>NUCLEOTIDE SEQUENCE [LARGE SCALE GENOMIC DNA]</scope>
    <source>
        <strain evidence="2 3">GIMN1.004</strain>
    </source>
</reference>
<dbReference type="SUPFAM" id="SSF81901">
    <property type="entry name" value="HCP-like"/>
    <property type="match status" value="1"/>
</dbReference>
<evidence type="ECO:0000313" key="2">
    <source>
        <dbReference type="EMBL" id="PMS14524.1"/>
    </source>
</evidence>
<dbReference type="AlphaFoldDB" id="A0A2N7VBR1"/>
<dbReference type="SMART" id="SM00671">
    <property type="entry name" value="SEL1"/>
    <property type="match status" value="4"/>
</dbReference>
<dbReference type="InterPro" id="IPR052945">
    <property type="entry name" value="Mitotic_Regulator"/>
</dbReference>
<keyword evidence="3" id="KW-1185">Reference proteome</keyword>
<sequence>MTATRSPPIVAMHLHRTKTYSVIVASVAALFLCAHSPLVSAQAVQAPSSSPAHRRDDPACAGTSTLAMRVDAIEKAAAQGDRVAQHDLGVLYWCGEGLEGNFSRAATWYEKAAQQGYAPSQFNIAQMYLHGYGVQRNDEMGAYWLRQAADQGVAVAQSELGNLYFLGIGVNEDQAQAAAWLRKAAIQGDENAQTRLGLMLKNGFGVPRNLIAAYAWLEIAEKTHPASAVGELGYKPHLSGEALKTAETIAARWKAGDSVPEDSPSPTDTK</sequence>
<feature type="signal peptide" evidence="1">
    <location>
        <begin position="1"/>
        <end position="41"/>
    </location>
</feature>
<keyword evidence="1" id="KW-0732">Signal</keyword>